<accession>A0A833LYB9</accession>
<dbReference type="SUPFAM" id="SSF55961">
    <property type="entry name" value="Bet v1-like"/>
    <property type="match status" value="1"/>
</dbReference>
<dbReference type="EMBL" id="WBUI01000013">
    <property type="protein sequence ID" value="KAB2931568.1"/>
    <property type="molecule type" value="Genomic_DNA"/>
</dbReference>
<comment type="caution">
    <text evidence="1">The sequence shown here is derived from an EMBL/GenBank/DDBJ whole genome shotgun (WGS) entry which is preliminary data.</text>
</comment>
<dbReference type="InterPro" id="IPR023393">
    <property type="entry name" value="START-like_dom_sf"/>
</dbReference>
<reference evidence="1 2" key="1">
    <citation type="submission" date="2019-10" db="EMBL/GenBank/DDBJ databases">
        <title>Extracellular Electron Transfer in a Candidatus Methanoperedens spp. Enrichment Culture.</title>
        <authorList>
            <person name="Berger S."/>
            <person name="Rangel Shaw D."/>
            <person name="Berben T."/>
            <person name="In 'T Zandt M."/>
            <person name="Frank J."/>
            <person name="Reimann J."/>
            <person name="Jetten M.S.M."/>
            <person name="Welte C.U."/>
        </authorList>
    </citation>
    <scope>NUCLEOTIDE SEQUENCE [LARGE SCALE GENOMIC DNA]</scope>
    <source>
        <strain evidence="1">SB12</strain>
    </source>
</reference>
<dbReference type="Proteomes" id="UP000460298">
    <property type="component" value="Unassembled WGS sequence"/>
</dbReference>
<evidence type="ECO:0000313" key="2">
    <source>
        <dbReference type="Proteomes" id="UP000460298"/>
    </source>
</evidence>
<name>A0A833LYB9_9LEPT</name>
<gene>
    <name evidence="1" type="ORF">F9K24_13300</name>
</gene>
<dbReference type="Gene3D" id="3.30.530.20">
    <property type="match status" value="1"/>
</dbReference>
<evidence type="ECO:0000313" key="1">
    <source>
        <dbReference type="EMBL" id="KAB2931568.1"/>
    </source>
</evidence>
<proteinExistence type="predicted"/>
<protein>
    <submittedName>
        <fullName evidence="1">SRPBCC family protein</fullName>
    </submittedName>
</protein>
<dbReference type="Pfam" id="PF10604">
    <property type="entry name" value="Polyketide_cyc2"/>
    <property type="match status" value="1"/>
</dbReference>
<dbReference type="AlphaFoldDB" id="A0A833LYB9"/>
<organism evidence="1 2">
    <name type="scientific">Leptonema illini</name>
    <dbReference type="NCBI Taxonomy" id="183"/>
    <lineage>
        <taxon>Bacteria</taxon>
        <taxon>Pseudomonadati</taxon>
        <taxon>Spirochaetota</taxon>
        <taxon>Spirochaetia</taxon>
        <taxon>Leptospirales</taxon>
        <taxon>Leptospiraceae</taxon>
        <taxon>Leptonema</taxon>
    </lineage>
</organism>
<dbReference type="CDD" id="cd07818">
    <property type="entry name" value="SRPBCC_1"/>
    <property type="match status" value="1"/>
</dbReference>
<dbReference type="InterPro" id="IPR019587">
    <property type="entry name" value="Polyketide_cyclase/dehydratase"/>
</dbReference>
<sequence>MKIIKTAGAVLAAVIIVPLLVAAILPKEYTVKRSTVIERSAEEVFSYIKMLKNQDNYSVWARMDPDMKRDFRGTDGTVGFVSAWESEKDDVGKGEQEIKKIDEGKRIDTELRFFEPFESISDAYMTTEQLADGKTRVVWGFHGRMSYPMNLMMLFMDFDGMIGKDFETGLADLKKILEAEKTGP</sequence>